<evidence type="ECO:0000313" key="3">
    <source>
        <dbReference type="Proteomes" id="UP001500635"/>
    </source>
</evidence>
<protein>
    <recommendedName>
        <fullName evidence="4">Lipoprotein</fullName>
    </recommendedName>
</protein>
<dbReference type="RefSeq" id="WP_344999354.1">
    <property type="nucleotide sequence ID" value="NZ_BAABFR010000083.1"/>
</dbReference>
<evidence type="ECO:0000313" key="2">
    <source>
        <dbReference type="EMBL" id="GAA4400918.1"/>
    </source>
</evidence>
<name>A0ABP8K5H2_9ACTN</name>
<comment type="caution">
    <text evidence="2">The sequence shown here is derived from an EMBL/GenBank/DDBJ whole genome shotgun (WGS) entry which is preliminary data.</text>
</comment>
<dbReference type="PROSITE" id="PS51257">
    <property type="entry name" value="PROKAR_LIPOPROTEIN"/>
    <property type="match status" value="1"/>
</dbReference>
<evidence type="ECO:0000256" key="1">
    <source>
        <dbReference type="SAM" id="MobiDB-lite"/>
    </source>
</evidence>
<sequence>MSFKHPLLRALVCLAIVPLLLVGGCGSKKSSTAASTAAATVATAAASATAASDNGDVDLTCPTSNTTSFAKTKFATHAAAATGAFRHWIYKPYKAGTFAKGAHGRVVGFVKAGAAALFVKHELRLTAEDAKASPALCKAIAKPLSDLANKITGVVSKAKGGDLSGIDGLNTDTNSLLAGADKSGDKVTPNENANIANLSDPN</sequence>
<dbReference type="Proteomes" id="UP001500635">
    <property type="component" value="Unassembled WGS sequence"/>
</dbReference>
<gene>
    <name evidence="2" type="ORF">GCM10023147_40020</name>
</gene>
<feature type="region of interest" description="Disordered" evidence="1">
    <location>
        <begin position="179"/>
        <end position="202"/>
    </location>
</feature>
<proteinExistence type="predicted"/>
<organism evidence="2 3">
    <name type="scientific">Tsukamurella soli</name>
    <dbReference type="NCBI Taxonomy" id="644556"/>
    <lineage>
        <taxon>Bacteria</taxon>
        <taxon>Bacillati</taxon>
        <taxon>Actinomycetota</taxon>
        <taxon>Actinomycetes</taxon>
        <taxon>Mycobacteriales</taxon>
        <taxon>Tsukamurellaceae</taxon>
        <taxon>Tsukamurella</taxon>
    </lineage>
</organism>
<dbReference type="EMBL" id="BAABFR010000083">
    <property type="protein sequence ID" value="GAA4400918.1"/>
    <property type="molecule type" value="Genomic_DNA"/>
</dbReference>
<accession>A0ABP8K5H2</accession>
<feature type="compositionally biased region" description="Polar residues" evidence="1">
    <location>
        <begin position="189"/>
        <end position="202"/>
    </location>
</feature>
<evidence type="ECO:0008006" key="4">
    <source>
        <dbReference type="Google" id="ProtNLM"/>
    </source>
</evidence>
<reference evidence="3" key="1">
    <citation type="journal article" date="2019" name="Int. J. Syst. Evol. Microbiol.">
        <title>The Global Catalogue of Microorganisms (GCM) 10K type strain sequencing project: providing services to taxonomists for standard genome sequencing and annotation.</title>
        <authorList>
            <consortium name="The Broad Institute Genomics Platform"/>
            <consortium name="The Broad Institute Genome Sequencing Center for Infectious Disease"/>
            <person name="Wu L."/>
            <person name="Ma J."/>
        </authorList>
    </citation>
    <scope>NUCLEOTIDE SEQUENCE [LARGE SCALE GENOMIC DNA]</scope>
    <source>
        <strain evidence="3">JCM 17688</strain>
    </source>
</reference>
<keyword evidence="3" id="KW-1185">Reference proteome</keyword>